<reference evidence="1" key="1">
    <citation type="journal article" date="2021" name="Proc. Natl. Acad. Sci. U.S.A.">
        <title>A Catalog of Tens of Thousands of Viruses from Human Metagenomes Reveals Hidden Associations with Chronic Diseases.</title>
        <authorList>
            <person name="Tisza M.J."/>
            <person name="Buck C.B."/>
        </authorList>
    </citation>
    <scope>NUCLEOTIDE SEQUENCE</scope>
    <source>
        <strain evidence="1">Ctprd3</strain>
    </source>
</reference>
<proteinExistence type="predicted"/>
<dbReference type="EMBL" id="BK032783">
    <property type="protein sequence ID" value="DAF60134.1"/>
    <property type="molecule type" value="Genomic_DNA"/>
</dbReference>
<evidence type="ECO:0000313" key="1">
    <source>
        <dbReference type="EMBL" id="DAF60134.1"/>
    </source>
</evidence>
<accession>A0A8S5TA57</accession>
<name>A0A8S5TA57_9CAUD</name>
<sequence>MTEQERRVVNHAMKILEQSQDDEARALAVKLMEQGTKVPLQKVQFYAAYCNGLRDAYSRIFDLIQGGGWLAKVSKKEMPYFEAEKKLVESCIDACYDYHMGKYDIRYKDKELSKSGKLLSCKAVFEKQTMIGVEVKYNKDKE</sequence>
<organism evidence="1">
    <name type="scientific">Siphoviridae sp. ctprd3</name>
    <dbReference type="NCBI Taxonomy" id="2827943"/>
    <lineage>
        <taxon>Viruses</taxon>
        <taxon>Duplodnaviria</taxon>
        <taxon>Heunggongvirae</taxon>
        <taxon>Uroviricota</taxon>
        <taxon>Caudoviricetes</taxon>
    </lineage>
</organism>
<protein>
    <submittedName>
        <fullName evidence="1">Uncharacterized protein</fullName>
    </submittedName>
</protein>